<dbReference type="InterPro" id="IPR015300">
    <property type="entry name" value="DNA-bd_pseudobarrel_sf"/>
</dbReference>
<dbReference type="Proteomes" id="UP000593574">
    <property type="component" value="Unassembled WGS sequence"/>
</dbReference>
<keyword evidence="2" id="KW-0805">Transcription regulation</keyword>
<reference evidence="7 8" key="1">
    <citation type="journal article" date="2019" name="Genome Biol. Evol.">
        <title>Insights into the evolution of the New World diploid cottons (Gossypium, subgenus Houzingenia) based on genome sequencing.</title>
        <authorList>
            <person name="Grover C.E."/>
            <person name="Arick M.A. 2nd"/>
            <person name="Thrash A."/>
            <person name="Conover J.L."/>
            <person name="Sanders W.S."/>
            <person name="Peterson D.G."/>
            <person name="Frelichowski J.E."/>
            <person name="Scheffler J.A."/>
            <person name="Scheffler B.E."/>
            <person name="Wendel J.F."/>
        </authorList>
    </citation>
    <scope>NUCLEOTIDE SEQUENCE [LARGE SCALE GENOMIC DNA]</scope>
    <source>
        <strain evidence="7">4</strain>
        <tissue evidence="7">Leaf</tissue>
    </source>
</reference>
<dbReference type="EMBL" id="JABEZV010000008">
    <property type="protein sequence ID" value="MBA0717005.1"/>
    <property type="molecule type" value="Genomic_DNA"/>
</dbReference>
<keyword evidence="3" id="KW-0238">DNA-binding</keyword>
<dbReference type="GO" id="GO:0003677">
    <property type="term" value="F:DNA binding"/>
    <property type="evidence" value="ECO:0007669"/>
    <property type="project" value="UniProtKB-KW"/>
</dbReference>
<feature type="non-terminal residue" evidence="7">
    <location>
        <position position="1"/>
    </location>
</feature>
<evidence type="ECO:0000256" key="2">
    <source>
        <dbReference type="ARBA" id="ARBA00023015"/>
    </source>
</evidence>
<dbReference type="AlphaFoldDB" id="A0A7J8ZZ35"/>
<evidence type="ECO:0000256" key="4">
    <source>
        <dbReference type="ARBA" id="ARBA00023163"/>
    </source>
</evidence>
<comment type="caution">
    <text evidence="7">The sequence shown here is derived from an EMBL/GenBank/DDBJ whole genome shotgun (WGS) entry which is preliminary data.</text>
</comment>
<comment type="subcellular location">
    <subcellularLocation>
        <location evidence="1">Nucleus</location>
    </subcellularLocation>
</comment>
<proteinExistence type="predicted"/>
<dbReference type="SUPFAM" id="SSF101936">
    <property type="entry name" value="DNA-binding pseudobarrel domain"/>
    <property type="match status" value="1"/>
</dbReference>
<evidence type="ECO:0000313" key="8">
    <source>
        <dbReference type="Proteomes" id="UP000593574"/>
    </source>
</evidence>
<name>A0A7J8ZZ35_9ROSI</name>
<evidence type="ECO:0000259" key="6">
    <source>
        <dbReference type="Pfam" id="PF02362"/>
    </source>
</evidence>
<dbReference type="CDD" id="cd10017">
    <property type="entry name" value="B3_DNA"/>
    <property type="match status" value="1"/>
</dbReference>
<organism evidence="7 8">
    <name type="scientific">Gossypium laxum</name>
    <dbReference type="NCBI Taxonomy" id="34288"/>
    <lineage>
        <taxon>Eukaryota</taxon>
        <taxon>Viridiplantae</taxon>
        <taxon>Streptophyta</taxon>
        <taxon>Embryophyta</taxon>
        <taxon>Tracheophyta</taxon>
        <taxon>Spermatophyta</taxon>
        <taxon>Magnoliopsida</taxon>
        <taxon>eudicotyledons</taxon>
        <taxon>Gunneridae</taxon>
        <taxon>Pentapetalae</taxon>
        <taxon>rosids</taxon>
        <taxon>malvids</taxon>
        <taxon>Malvales</taxon>
        <taxon>Malvaceae</taxon>
        <taxon>Malvoideae</taxon>
        <taxon>Gossypium</taxon>
    </lineage>
</organism>
<dbReference type="InterPro" id="IPR003340">
    <property type="entry name" value="B3_DNA-bd"/>
</dbReference>
<evidence type="ECO:0000313" key="7">
    <source>
        <dbReference type="EMBL" id="MBA0717005.1"/>
    </source>
</evidence>
<protein>
    <recommendedName>
        <fullName evidence="6">TF-B3 domain-containing protein</fullName>
    </recommendedName>
</protein>
<evidence type="ECO:0000256" key="3">
    <source>
        <dbReference type="ARBA" id="ARBA00023125"/>
    </source>
</evidence>
<dbReference type="Pfam" id="PF02362">
    <property type="entry name" value="B3"/>
    <property type="match status" value="1"/>
</dbReference>
<evidence type="ECO:0000256" key="1">
    <source>
        <dbReference type="ARBA" id="ARBA00004123"/>
    </source>
</evidence>
<accession>A0A7J8ZZ35</accession>
<dbReference type="Gene3D" id="2.40.330.10">
    <property type="entry name" value="DNA-binding pseudobarrel domain"/>
    <property type="match status" value="1"/>
</dbReference>
<gene>
    <name evidence="7" type="ORF">Golax_004854</name>
</gene>
<keyword evidence="5" id="KW-0539">Nucleus</keyword>
<dbReference type="GO" id="GO:0005634">
    <property type="term" value="C:nucleus"/>
    <property type="evidence" value="ECO:0007669"/>
    <property type="project" value="UniProtKB-SubCell"/>
</dbReference>
<sequence>MPVKGERPAERLVQAINCCQINNRTDVRVRLSFPTATTREHLKVEEGRQMMDLEVRDKDTMTWTFRLYTRKNEGHPKPVLSKGWVEFVKRKKQRVG</sequence>
<feature type="domain" description="TF-B3" evidence="6">
    <location>
        <begin position="30"/>
        <end position="93"/>
    </location>
</feature>
<evidence type="ECO:0000256" key="5">
    <source>
        <dbReference type="ARBA" id="ARBA00023242"/>
    </source>
</evidence>
<keyword evidence="8" id="KW-1185">Reference proteome</keyword>
<keyword evidence="4" id="KW-0804">Transcription</keyword>